<dbReference type="GO" id="GO:0000256">
    <property type="term" value="P:allantoin catabolic process"/>
    <property type="evidence" value="ECO:0007669"/>
    <property type="project" value="InterPro"/>
</dbReference>
<dbReference type="GO" id="GO:0004037">
    <property type="term" value="F:allantoicase activity"/>
    <property type="evidence" value="ECO:0007669"/>
    <property type="project" value="InterPro"/>
</dbReference>
<name>A0A1Y1WM77_9FUNG</name>
<protein>
    <submittedName>
        <fullName evidence="4">Galactose-binding like protein</fullName>
    </submittedName>
</protein>
<dbReference type="EMBL" id="MCFD01000001">
    <property type="protein sequence ID" value="ORX74670.1"/>
    <property type="molecule type" value="Genomic_DNA"/>
</dbReference>
<feature type="region of interest" description="Disordered" evidence="2">
    <location>
        <begin position="336"/>
        <end position="499"/>
    </location>
</feature>
<evidence type="ECO:0000313" key="5">
    <source>
        <dbReference type="Proteomes" id="UP000193922"/>
    </source>
</evidence>
<dbReference type="SUPFAM" id="SSF49785">
    <property type="entry name" value="Galactose-binding domain-like"/>
    <property type="match status" value="2"/>
</dbReference>
<feature type="compositionally biased region" description="Acidic residues" evidence="2">
    <location>
        <begin position="396"/>
        <end position="408"/>
    </location>
</feature>
<dbReference type="InterPro" id="IPR008979">
    <property type="entry name" value="Galactose-bd-like_sf"/>
</dbReference>
<keyword evidence="5" id="KW-1185">Reference proteome</keyword>
<dbReference type="RefSeq" id="XP_040747881.1">
    <property type="nucleotide sequence ID" value="XM_040886267.1"/>
</dbReference>
<dbReference type="PANTHER" id="PTHR12045">
    <property type="entry name" value="ALLANTOICASE"/>
    <property type="match status" value="1"/>
</dbReference>
<comment type="similarity">
    <text evidence="1">Belongs to the allantoicase family.</text>
</comment>
<dbReference type="Pfam" id="PF03561">
    <property type="entry name" value="Allantoicase"/>
    <property type="match status" value="2"/>
</dbReference>
<proteinExistence type="inferred from homology"/>
<evidence type="ECO:0000313" key="4">
    <source>
        <dbReference type="EMBL" id="ORX74670.1"/>
    </source>
</evidence>
<feature type="compositionally biased region" description="Basic residues" evidence="2">
    <location>
        <begin position="489"/>
        <end position="499"/>
    </location>
</feature>
<dbReference type="STRING" id="61395.A0A1Y1WM77"/>
<evidence type="ECO:0000256" key="1">
    <source>
        <dbReference type="ARBA" id="ARBA00009242"/>
    </source>
</evidence>
<feature type="domain" description="Allantoicase" evidence="3">
    <location>
        <begin position="205"/>
        <end position="328"/>
    </location>
</feature>
<feature type="compositionally biased region" description="Acidic residues" evidence="2">
    <location>
        <begin position="370"/>
        <end position="383"/>
    </location>
</feature>
<dbReference type="OrthoDB" id="10266039at2759"/>
<evidence type="ECO:0000256" key="2">
    <source>
        <dbReference type="SAM" id="MobiDB-lite"/>
    </source>
</evidence>
<reference evidence="4 5" key="1">
    <citation type="submission" date="2016-07" db="EMBL/GenBank/DDBJ databases">
        <title>Pervasive Adenine N6-methylation of Active Genes in Fungi.</title>
        <authorList>
            <consortium name="DOE Joint Genome Institute"/>
            <person name="Mondo S.J."/>
            <person name="Dannebaum R.O."/>
            <person name="Kuo R.C."/>
            <person name="Labutti K."/>
            <person name="Haridas S."/>
            <person name="Kuo A."/>
            <person name="Salamov A."/>
            <person name="Ahrendt S.R."/>
            <person name="Lipzen A."/>
            <person name="Sullivan W."/>
            <person name="Andreopoulos W.B."/>
            <person name="Clum A."/>
            <person name="Lindquist E."/>
            <person name="Daum C."/>
            <person name="Ramamoorthy G.K."/>
            <person name="Gryganskyi A."/>
            <person name="Culley D."/>
            <person name="Magnuson J.K."/>
            <person name="James T.Y."/>
            <person name="O'Malley M.A."/>
            <person name="Stajich J.E."/>
            <person name="Spatafora J.W."/>
            <person name="Visel A."/>
            <person name="Grigoriev I.V."/>
        </authorList>
    </citation>
    <scope>NUCLEOTIDE SEQUENCE [LARGE SCALE GENOMIC DNA]</scope>
    <source>
        <strain evidence="4 5">ATCC 12442</strain>
    </source>
</reference>
<dbReference type="AlphaFoldDB" id="A0A1Y1WM77"/>
<dbReference type="Proteomes" id="UP000193922">
    <property type="component" value="Unassembled WGS sequence"/>
</dbReference>
<comment type="caution">
    <text evidence="4">The sequence shown here is derived from an EMBL/GenBank/DDBJ whole genome shotgun (WGS) entry which is preliminary data.</text>
</comment>
<sequence>MGNTQSNLPVYYNADPTNTAYLHSLSKFVDLASESVGGVVVQASNERFGAAKNLVKTRAATSKAERKSGSNGDAWVTRRHNPETDWAIIRLGSAGTIAGFDIDTTGLDGEQAYKVSIQACLASEDAVADDQGDLGVEWDELLPIVEVKADSHHLLALWAETQAVYSHVRLTLHPDGGVSRLRVFGTVAAGAAGEGEADLASVNNGARVVSASNDKLGAKENLILPGRSSAAQPETQGWKTARSRSSTHSDWAPGFLTRIEIDTHLYDGDQPACYTQAENPEQDTECFCSMATDLHSFDVSLNDVPFSHIKLIIHPDGGVSRLRAYGQRVAEIEEEAAREEAEAAAEAEVAAQAGLDADTPTEAAGTPAEPDTESKDEGEDNAEAEVSAFVVIDKEQEQDEVEEEQTEEEPVKQVIPKAPATPSPRKKSRAKRHLHATDDSSVDQFSSKAGELIESLTSPSHAKKRTRTRSHAEDTDISANTVESTAEKRTRRKSKRRHA</sequence>
<accession>A0A1Y1WM77</accession>
<feature type="domain" description="Allantoicase" evidence="3">
    <location>
        <begin position="37"/>
        <end position="187"/>
    </location>
</feature>
<feature type="compositionally biased region" description="Acidic residues" evidence="2">
    <location>
        <begin position="336"/>
        <end position="345"/>
    </location>
</feature>
<gene>
    <name evidence="4" type="ORF">DL89DRAFT_264486</name>
</gene>
<organism evidence="4 5">
    <name type="scientific">Linderina pennispora</name>
    <dbReference type="NCBI Taxonomy" id="61395"/>
    <lineage>
        <taxon>Eukaryota</taxon>
        <taxon>Fungi</taxon>
        <taxon>Fungi incertae sedis</taxon>
        <taxon>Zoopagomycota</taxon>
        <taxon>Kickxellomycotina</taxon>
        <taxon>Kickxellomycetes</taxon>
        <taxon>Kickxellales</taxon>
        <taxon>Kickxellaceae</taxon>
        <taxon>Linderina</taxon>
    </lineage>
</organism>
<dbReference type="InterPro" id="IPR015908">
    <property type="entry name" value="Allantoicase_dom"/>
</dbReference>
<dbReference type="GeneID" id="63802915"/>
<dbReference type="Gene3D" id="2.60.120.260">
    <property type="entry name" value="Galactose-binding domain-like"/>
    <property type="match status" value="2"/>
</dbReference>
<evidence type="ECO:0000259" key="3">
    <source>
        <dbReference type="Pfam" id="PF03561"/>
    </source>
</evidence>
<feature type="compositionally biased region" description="Basic residues" evidence="2">
    <location>
        <begin position="424"/>
        <end position="434"/>
    </location>
</feature>
<dbReference type="PANTHER" id="PTHR12045:SF3">
    <property type="entry name" value="INACTIVE ALLANTOICASE-RELATED"/>
    <property type="match status" value="1"/>
</dbReference>
<dbReference type="InterPro" id="IPR005164">
    <property type="entry name" value="Allantoicase"/>
</dbReference>